<organism evidence="7 8">
    <name type="scientific">Actinidia chinensis var. chinensis</name>
    <name type="common">Chinese soft-hair kiwi</name>
    <dbReference type="NCBI Taxonomy" id="1590841"/>
    <lineage>
        <taxon>Eukaryota</taxon>
        <taxon>Viridiplantae</taxon>
        <taxon>Streptophyta</taxon>
        <taxon>Embryophyta</taxon>
        <taxon>Tracheophyta</taxon>
        <taxon>Spermatophyta</taxon>
        <taxon>Magnoliopsida</taxon>
        <taxon>eudicotyledons</taxon>
        <taxon>Gunneridae</taxon>
        <taxon>Pentapetalae</taxon>
        <taxon>asterids</taxon>
        <taxon>Ericales</taxon>
        <taxon>Actinidiaceae</taxon>
        <taxon>Actinidia</taxon>
    </lineage>
</organism>
<dbReference type="Pfam" id="PF01535">
    <property type="entry name" value="PPR"/>
    <property type="match status" value="3"/>
</dbReference>
<keyword evidence="8" id="KW-1185">Reference proteome</keyword>
<evidence type="ECO:0000256" key="3">
    <source>
        <dbReference type="ARBA" id="ARBA00022737"/>
    </source>
</evidence>
<accession>A0A2R6PQJ0</accession>
<dbReference type="OMA" id="NSGYLCM"/>
<dbReference type="Pfam" id="PF13041">
    <property type="entry name" value="PPR_2"/>
    <property type="match status" value="1"/>
</dbReference>
<feature type="repeat" description="PPR" evidence="6">
    <location>
        <begin position="177"/>
        <end position="211"/>
    </location>
</feature>
<keyword evidence="4" id="KW-0809">Transit peptide</keyword>
<reference evidence="8" key="2">
    <citation type="journal article" date="2018" name="BMC Genomics">
        <title>A manually annotated Actinidia chinensis var. chinensis (kiwifruit) genome highlights the challenges associated with draft genomes and gene prediction in plants.</title>
        <authorList>
            <person name="Pilkington S.M."/>
            <person name="Crowhurst R."/>
            <person name="Hilario E."/>
            <person name="Nardozza S."/>
            <person name="Fraser L."/>
            <person name="Peng Y."/>
            <person name="Gunaseelan K."/>
            <person name="Simpson R."/>
            <person name="Tahir J."/>
            <person name="Deroles S.C."/>
            <person name="Templeton K."/>
            <person name="Luo Z."/>
            <person name="Davy M."/>
            <person name="Cheng C."/>
            <person name="McNeilage M."/>
            <person name="Scaglione D."/>
            <person name="Liu Y."/>
            <person name="Zhang Q."/>
            <person name="Datson P."/>
            <person name="De Silva N."/>
            <person name="Gardiner S.E."/>
            <person name="Bassett H."/>
            <person name="Chagne D."/>
            <person name="McCallum J."/>
            <person name="Dzierzon H."/>
            <person name="Deng C."/>
            <person name="Wang Y.Y."/>
            <person name="Barron L."/>
            <person name="Manako K."/>
            <person name="Bowen J."/>
            <person name="Foster T.M."/>
            <person name="Erridge Z.A."/>
            <person name="Tiffin H."/>
            <person name="Waite C.N."/>
            <person name="Davies K.M."/>
            <person name="Grierson E.P."/>
            <person name="Laing W.A."/>
            <person name="Kirk R."/>
            <person name="Chen X."/>
            <person name="Wood M."/>
            <person name="Montefiori M."/>
            <person name="Brummell D.A."/>
            <person name="Schwinn K.E."/>
            <person name="Catanach A."/>
            <person name="Fullerton C."/>
            <person name="Li D."/>
            <person name="Meiyalaghan S."/>
            <person name="Nieuwenhuizen N."/>
            <person name="Read N."/>
            <person name="Prakash R."/>
            <person name="Hunter D."/>
            <person name="Zhang H."/>
            <person name="McKenzie M."/>
            <person name="Knabel M."/>
            <person name="Harris A."/>
            <person name="Allan A.C."/>
            <person name="Gleave A."/>
            <person name="Chen A."/>
            <person name="Janssen B.J."/>
            <person name="Plunkett B."/>
            <person name="Ampomah-Dwamena C."/>
            <person name="Voogd C."/>
            <person name="Leif D."/>
            <person name="Lafferty D."/>
            <person name="Souleyre E.J.F."/>
            <person name="Varkonyi-Gasic E."/>
            <person name="Gambi F."/>
            <person name="Hanley J."/>
            <person name="Yao J.L."/>
            <person name="Cheung J."/>
            <person name="David K.M."/>
            <person name="Warren B."/>
            <person name="Marsh K."/>
            <person name="Snowden K.C."/>
            <person name="Lin-Wang K."/>
            <person name="Brian L."/>
            <person name="Martinez-Sanchez M."/>
            <person name="Wang M."/>
            <person name="Ileperuma N."/>
            <person name="Macnee N."/>
            <person name="Campin R."/>
            <person name="McAtee P."/>
            <person name="Drummond R.S.M."/>
            <person name="Espley R.V."/>
            <person name="Ireland H.S."/>
            <person name="Wu R."/>
            <person name="Atkinson R.G."/>
            <person name="Karunairetnam S."/>
            <person name="Bulley S."/>
            <person name="Chunkath S."/>
            <person name="Hanley Z."/>
            <person name="Storey R."/>
            <person name="Thrimawithana A.H."/>
            <person name="Thomson S."/>
            <person name="David C."/>
            <person name="Testolin R."/>
            <person name="Huang H."/>
            <person name="Hellens R.P."/>
            <person name="Schaffer R.J."/>
        </authorList>
    </citation>
    <scope>NUCLEOTIDE SEQUENCE [LARGE SCALE GENOMIC DNA]</scope>
    <source>
        <strain evidence="8">cv. Red5</strain>
    </source>
</reference>
<dbReference type="NCBIfam" id="TIGR00756">
    <property type="entry name" value="PPR"/>
    <property type="match status" value="2"/>
</dbReference>
<name>A0A2R6PQJ0_ACTCC</name>
<dbReference type="PANTHER" id="PTHR45717">
    <property type="entry name" value="OS12G0527900 PROTEIN"/>
    <property type="match status" value="1"/>
</dbReference>
<sequence>MMMMKLLQSCKSSSWRNKGCISRVLSILLYSTRTVASSSSKDTLYGRLLPFGNPRASIVPVLDQWAGEGRIVEQEELQVIIKSLRKFRRFKHALEISEWMSNKRYLDLSPGDVAVRLDLISKVHGLEQAEKYFSNIPIAFRGLRVIGALLNCYAHAKSLEKAEATMQKLRELGFVLTPLPYNVMLKLYADMGKREKLDPLMQEMEKEGITCDKFTFNIRLNAYSTDSDIEGMEKLLMKMEADPAVNMDWHAYIVAANGYLRAGVVEKALEMLKQSEQLVAGKTSRFAYEVLLTLYASIGKKNEVYRIWDLYKKTGKVYNMSYLSMISALAKLDDLDGAEMIWEEWEAKKEHFDFRVPNLVIKAYCKKGLLGKAESIVNRLVESGKEPSGTIWQHLASGYQEDDQMEKAAETMKKAILASHQGWKPNLATLAACLEYLKGKGSTQVAEELIKLLQENGSIPKEVCDRLVNYMESGDPTLKALDVMGGKIQAPEREIGMEF</sequence>
<dbReference type="InterPro" id="IPR002885">
    <property type="entry name" value="PPR_rpt"/>
</dbReference>
<dbReference type="OrthoDB" id="1890565at2759"/>
<dbReference type="GO" id="GO:0003729">
    <property type="term" value="F:mRNA binding"/>
    <property type="evidence" value="ECO:0007669"/>
    <property type="project" value="UniProtKB-ARBA"/>
</dbReference>
<gene>
    <name evidence="7" type="ORF">CEY00_Acc26081</name>
</gene>
<evidence type="ECO:0000256" key="4">
    <source>
        <dbReference type="ARBA" id="ARBA00022946"/>
    </source>
</evidence>
<comment type="similarity">
    <text evidence="2">Belongs to the PPR family. P subfamily.</text>
</comment>
<dbReference type="PROSITE" id="PS51375">
    <property type="entry name" value="PPR"/>
    <property type="match status" value="2"/>
</dbReference>
<keyword evidence="3" id="KW-0677">Repeat</keyword>
<dbReference type="STRING" id="1590841.A0A2R6PQJ0"/>
<protein>
    <submittedName>
        <fullName evidence="7">Pentatricopeptide repeat-containing protein</fullName>
    </submittedName>
</protein>
<comment type="subcellular location">
    <subcellularLocation>
        <location evidence="1">Mitochondrion</location>
    </subcellularLocation>
</comment>
<dbReference type="InParanoid" id="A0A2R6PQJ0"/>
<dbReference type="Gene3D" id="1.25.40.10">
    <property type="entry name" value="Tetratricopeptide repeat domain"/>
    <property type="match status" value="2"/>
</dbReference>
<evidence type="ECO:0000256" key="1">
    <source>
        <dbReference type="ARBA" id="ARBA00004173"/>
    </source>
</evidence>
<evidence type="ECO:0000313" key="7">
    <source>
        <dbReference type="EMBL" id="PSR95326.1"/>
    </source>
</evidence>
<dbReference type="PANTHER" id="PTHR45717:SF10">
    <property type="entry name" value="OS10G0501000 PROTEIN"/>
    <property type="match status" value="1"/>
</dbReference>
<proteinExistence type="inferred from homology"/>
<reference evidence="7 8" key="1">
    <citation type="submission" date="2017-07" db="EMBL/GenBank/DDBJ databases">
        <title>An improved, manually edited Actinidia chinensis var. chinensis (kiwifruit) genome highlights the challenges associated with draft genomes and gene prediction in plants.</title>
        <authorList>
            <person name="Pilkington S."/>
            <person name="Crowhurst R."/>
            <person name="Hilario E."/>
            <person name="Nardozza S."/>
            <person name="Fraser L."/>
            <person name="Peng Y."/>
            <person name="Gunaseelan K."/>
            <person name="Simpson R."/>
            <person name="Tahir J."/>
            <person name="Deroles S."/>
            <person name="Templeton K."/>
            <person name="Luo Z."/>
            <person name="Davy M."/>
            <person name="Cheng C."/>
            <person name="Mcneilage M."/>
            <person name="Scaglione D."/>
            <person name="Liu Y."/>
            <person name="Zhang Q."/>
            <person name="Datson P."/>
            <person name="De Silva N."/>
            <person name="Gardiner S."/>
            <person name="Bassett H."/>
            <person name="Chagne D."/>
            <person name="Mccallum J."/>
            <person name="Dzierzon H."/>
            <person name="Deng C."/>
            <person name="Wang Y.-Y."/>
            <person name="Barron N."/>
            <person name="Manako K."/>
            <person name="Bowen J."/>
            <person name="Foster T."/>
            <person name="Erridge Z."/>
            <person name="Tiffin H."/>
            <person name="Waite C."/>
            <person name="Davies K."/>
            <person name="Grierson E."/>
            <person name="Laing W."/>
            <person name="Kirk R."/>
            <person name="Chen X."/>
            <person name="Wood M."/>
            <person name="Montefiori M."/>
            <person name="Brummell D."/>
            <person name="Schwinn K."/>
            <person name="Catanach A."/>
            <person name="Fullerton C."/>
            <person name="Li D."/>
            <person name="Meiyalaghan S."/>
            <person name="Nieuwenhuizen N."/>
            <person name="Read N."/>
            <person name="Prakash R."/>
            <person name="Hunter D."/>
            <person name="Zhang H."/>
            <person name="Mckenzie M."/>
            <person name="Knabel M."/>
            <person name="Harris A."/>
            <person name="Allan A."/>
            <person name="Chen A."/>
            <person name="Janssen B."/>
            <person name="Plunkett B."/>
            <person name="Dwamena C."/>
            <person name="Voogd C."/>
            <person name="Leif D."/>
            <person name="Lafferty D."/>
            <person name="Souleyre E."/>
            <person name="Varkonyi-Gasic E."/>
            <person name="Gambi F."/>
            <person name="Hanley J."/>
            <person name="Yao J.-L."/>
            <person name="Cheung J."/>
            <person name="David K."/>
            <person name="Warren B."/>
            <person name="Marsh K."/>
            <person name="Snowden K."/>
            <person name="Lin-Wang K."/>
            <person name="Brian L."/>
            <person name="Martinez-Sanchez M."/>
            <person name="Wang M."/>
            <person name="Ileperuma N."/>
            <person name="Macnee N."/>
            <person name="Campin R."/>
            <person name="Mcatee P."/>
            <person name="Drummond R."/>
            <person name="Espley R."/>
            <person name="Ireland H."/>
            <person name="Wu R."/>
            <person name="Atkinson R."/>
            <person name="Karunairetnam S."/>
            <person name="Bulley S."/>
            <person name="Chunkath S."/>
            <person name="Hanley Z."/>
            <person name="Storey R."/>
            <person name="Thrimawithana A."/>
            <person name="Thomson S."/>
            <person name="David C."/>
            <person name="Testolin R."/>
        </authorList>
    </citation>
    <scope>NUCLEOTIDE SEQUENCE [LARGE SCALE GENOMIC DNA]</scope>
    <source>
        <strain evidence="8">cv. Red5</strain>
        <tissue evidence="7">Young leaf</tissue>
    </source>
</reference>
<dbReference type="InterPro" id="IPR011990">
    <property type="entry name" value="TPR-like_helical_dom_sf"/>
</dbReference>
<evidence type="ECO:0000256" key="5">
    <source>
        <dbReference type="ARBA" id="ARBA00023128"/>
    </source>
</evidence>
<dbReference type="Proteomes" id="UP000241394">
    <property type="component" value="Chromosome LG23"/>
</dbReference>
<dbReference type="Gramene" id="PSR95326">
    <property type="protein sequence ID" value="PSR95326"/>
    <property type="gene ID" value="CEY00_Acc26081"/>
</dbReference>
<comment type="caution">
    <text evidence="7">The sequence shown here is derived from an EMBL/GenBank/DDBJ whole genome shotgun (WGS) entry which is preliminary data.</text>
</comment>
<dbReference type="FunFam" id="1.25.40.10:FF:000385">
    <property type="entry name" value="Pentatricopeptide repeat-containing protein mitochondrial"/>
    <property type="match status" value="1"/>
</dbReference>
<evidence type="ECO:0000313" key="8">
    <source>
        <dbReference type="Proteomes" id="UP000241394"/>
    </source>
</evidence>
<dbReference type="AlphaFoldDB" id="A0A2R6PQJ0"/>
<dbReference type="GO" id="GO:0005739">
    <property type="term" value="C:mitochondrion"/>
    <property type="evidence" value="ECO:0007669"/>
    <property type="project" value="UniProtKB-SubCell"/>
</dbReference>
<evidence type="ECO:0000256" key="6">
    <source>
        <dbReference type="PROSITE-ProRule" id="PRU00708"/>
    </source>
</evidence>
<dbReference type="FunCoup" id="A0A2R6PQJ0">
    <property type="interactions" value="153"/>
</dbReference>
<keyword evidence="5" id="KW-0496">Mitochondrion</keyword>
<dbReference type="EMBL" id="NKQK01000023">
    <property type="protein sequence ID" value="PSR95326.1"/>
    <property type="molecule type" value="Genomic_DNA"/>
</dbReference>
<evidence type="ECO:0000256" key="2">
    <source>
        <dbReference type="ARBA" id="ARBA00007626"/>
    </source>
</evidence>
<feature type="repeat" description="PPR" evidence="6">
    <location>
        <begin position="353"/>
        <end position="387"/>
    </location>
</feature>